<evidence type="ECO:0000313" key="3">
    <source>
        <dbReference type="EMBL" id="THU31136.1"/>
    </source>
</evidence>
<evidence type="ECO:0000256" key="1">
    <source>
        <dbReference type="SAM" id="Phobius"/>
    </source>
</evidence>
<dbReference type="Gene3D" id="3.40.720.10">
    <property type="entry name" value="Alkaline Phosphatase, subunit A"/>
    <property type="match status" value="1"/>
</dbReference>
<feature type="transmembrane region" description="Helical" evidence="1">
    <location>
        <begin position="42"/>
        <end position="64"/>
    </location>
</feature>
<sequence length="504" mass="58776">MKIIQNIQERLGKSSLFLILLPVFYLLHMVTEYYPMLTLKDLFIPVTAWMLGLPVLLFLAIRYIKASWVQYAMTFFYLEIVYFFFSTIYLFIEKYIPFLAHYKYLLPLIVAIGVFLFISSRKKKAPPYRFFLYLNTLLIILVIVECIQLVIKTLPEKTFTALHQSNGDLPQLPPCDSCIKPDVHYIVFDGYAGSDALQHFWQYDNSALDSFFRTHGFYNVAHAKSNYNYTSFSIGSILNMDYHQRAFDQKIDLLLYCEGIKTIKNNPVCRLFQQLGYTIINQSFFPIPGDKPRQSISYLSNKKAILMSPTLPSRLINDIGWQAGIKQLTFNSSRFIEENTANSRLSLQQLQNTYKQLMQIAGQQHKKPAFVYSHFMLPHKPYLFDSTGHLTPDSTWHNNSYKKASYLSQLKHTNTVIRNIVTQLLKPGNRPRVIIIQSDHGYREFPKNLKQLEFSNLNAIYFPDQQYTGLYDSISSVNTFRVILRKYFNAPLPLLKDSTVYIRH</sequence>
<keyword evidence="4" id="KW-1185">Reference proteome</keyword>
<feature type="transmembrane region" description="Helical" evidence="1">
    <location>
        <begin position="71"/>
        <end position="92"/>
    </location>
</feature>
<dbReference type="SUPFAM" id="SSF53649">
    <property type="entry name" value="Alkaline phosphatase-like"/>
    <property type="match status" value="1"/>
</dbReference>
<feature type="transmembrane region" description="Helical" evidence="1">
    <location>
        <begin position="12"/>
        <end position="30"/>
    </location>
</feature>
<feature type="transmembrane region" description="Helical" evidence="1">
    <location>
        <begin position="130"/>
        <end position="151"/>
    </location>
</feature>
<evidence type="ECO:0000313" key="4">
    <source>
        <dbReference type="Proteomes" id="UP000306918"/>
    </source>
</evidence>
<comment type="caution">
    <text evidence="3">The sequence shown here is derived from an EMBL/GenBank/DDBJ whole genome shotgun (WGS) entry which is preliminary data.</text>
</comment>
<dbReference type="OrthoDB" id="681113at2"/>
<feature type="transmembrane region" description="Helical" evidence="1">
    <location>
        <begin position="98"/>
        <end position="118"/>
    </location>
</feature>
<dbReference type="AlphaFoldDB" id="A0A4V4GZ31"/>
<keyword evidence="1" id="KW-0812">Transmembrane</keyword>
<dbReference type="InterPro" id="IPR017850">
    <property type="entry name" value="Alkaline_phosphatase_core_sf"/>
</dbReference>
<protein>
    <recommendedName>
        <fullName evidence="2">Sulfatase N-terminal domain-containing protein</fullName>
    </recommendedName>
</protein>
<evidence type="ECO:0000259" key="2">
    <source>
        <dbReference type="Pfam" id="PF00884"/>
    </source>
</evidence>
<dbReference type="InterPro" id="IPR000917">
    <property type="entry name" value="Sulfatase_N"/>
</dbReference>
<proteinExistence type="predicted"/>
<reference evidence="3 4" key="1">
    <citation type="submission" date="2019-04" db="EMBL/GenBank/DDBJ databases">
        <title>Niastella caeni sp. nov., isolated from activated sludge.</title>
        <authorList>
            <person name="Sheng M."/>
        </authorList>
    </citation>
    <scope>NUCLEOTIDE SEQUENCE [LARGE SCALE GENOMIC DNA]</scope>
    <source>
        <strain evidence="3 4">HX-2-15</strain>
    </source>
</reference>
<dbReference type="EMBL" id="STFF01000014">
    <property type="protein sequence ID" value="THU31136.1"/>
    <property type="molecule type" value="Genomic_DNA"/>
</dbReference>
<organism evidence="3 4">
    <name type="scientific">Niastella caeni</name>
    <dbReference type="NCBI Taxonomy" id="2569763"/>
    <lineage>
        <taxon>Bacteria</taxon>
        <taxon>Pseudomonadati</taxon>
        <taxon>Bacteroidota</taxon>
        <taxon>Chitinophagia</taxon>
        <taxon>Chitinophagales</taxon>
        <taxon>Chitinophagaceae</taxon>
        <taxon>Niastella</taxon>
    </lineage>
</organism>
<feature type="domain" description="Sulfatase N-terminal" evidence="2">
    <location>
        <begin position="225"/>
        <end position="458"/>
    </location>
</feature>
<keyword evidence="1" id="KW-1133">Transmembrane helix</keyword>
<dbReference type="Proteomes" id="UP000306918">
    <property type="component" value="Unassembled WGS sequence"/>
</dbReference>
<keyword evidence="1" id="KW-0472">Membrane</keyword>
<dbReference type="Pfam" id="PF00884">
    <property type="entry name" value="Sulfatase"/>
    <property type="match status" value="1"/>
</dbReference>
<accession>A0A4V4GZ31</accession>
<name>A0A4V4GZ31_9BACT</name>
<gene>
    <name evidence="3" type="ORF">FAM09_29070</name>
</gene>